<proteinExistence type="predicted"/>
<evidence type="ECO:0000256" key="1">
    <source>
        <dbReference type="SAM" id="SignalP"/>
    </source>
</evidence>
<evidence type="ECO:0000313" key="2">
    <source>
        <dbReference type="EMBL" id="ATB31113.1"/>
    </source>
</evidence>
<gene>
    <name evidence="2" type="ORF">MEBOL_004575</name>
</gene>
<sequence length="472" mass="48641">MLSFVLAASLAAAPSPRAATASETVVHIPRLDALQGLTAFLAEAGQNAALMRPAVWLAELHPYLALDPSQPDSLQDMGIDPAGAVTLSVRTTGRVSCTRLSDPKRFQQKAAERLAAGSGKSLEIKPTTSAGVTSVLVPREAGGQAGYALKGQEACAFASGGGGFVDDGQGKVLLKEASRLVSQTPKADAKLAPLPGAAYVVMPKRGLVVGLDGTASELRMEGTSTELPLPPFQSASGTSPYGTMKPGGLLFSRARMAPAGLAAAMGSVRASIQQACPACPAAEVSSVAREVTERLTGHVLVAVDGVRSRPNVRTPEGRFFASRLALAAEVTDATAMKKALAPLAKFPGARALEDGHALDVKGGSLFVRLKGRQLVMGNDEAVAGSVLASIPETGGMLPHAVDYSVNPQRVASGLKQISLMDVVGDQRLAALFTAGLELGPLLTRSANITGWLDSASGGAHRFSSRWTLAPTR</sequence>
<name>A0A250IIQ6_9BACT</name>
<keyword evidence="1" id="KW-0732">Signal</keyword>
<dbReference type="RefSeq" id="WP_095979483.1">
    <property type="nucleotide sequence ID" value="NZ_CP022163.1"/>
</dbReference>
<dbReference type="OrthoDB" id="5379303at2"/>
<accession>A0A250IIQ6</accession>
<reference evidence="2 3" key="1">
    <citation type="submission" date="2017-06" db="EMBL/GenBank/DDBJ databases">
        <authorList>
            <person name="Kim H.J."/>
            <person name="Triplett B.A."/>
        </authorList>
    </citation>
    <scope>NUCLEOTIDE SEQUENCE [LARGE SCALE GENOMIC DNA]</scope>
    <source>
        <strain evidence="2 3">DSM 14713</strain>
    </source>
</reference>
<keyword evidence="3" id="KW-1185">Reference proteome</keyword>
<dbReference type="AlphaFoldDB" id="A0A250IIQ6"/>
<dbReference type="KEGG" id="mbd:MEBOL_004575"/>
<organism evidence="2 3">
    <name type="scientific">Melittangium boletus DSM 14713</name>
    <dbReference type="NCBI Taxonomy" id="1294270"/>
    <lineage>
        <taxon>Bacteria</taxon>
        <taxon>Pseudomonadati</taxon>
        <taxon>Myxococcota</taxon>
        <taxon>Myxococcia</taxon>
        <taxon>Myxococcales</taxon>
        <taxon>Cystobacterineae</taxon>
        <taxon>Archangiaceae</taxon>
        <taxon>Melittangium</taxon>
    </lineage>
</organism>
<dbReference type="EMBL" id="CP022163">
    <property type="protein sequence ID" value="ATB31113.1"/>
    <property type="molecule type" value="Genomic_DNA"/>
</dbReference>
<dbReference type="Proteomes" id="UP000217289">
    <property type="component" value="Chromosome"/>
</dbReference>
<feature type="signal peptide" evidence="1">
    <location>
        <begin position="1"/>
        <end position="21"/>
    </location>
</feature>
<feature type="chain" id="PRO_5012693392" evidence="1">
    <location>
        <begin position="22"/>
        <end position="472"/>
    </location>
</feature>
<evidence type="ECO:0000313" key="3">
    <source>
        <dbReference type="Proteomes" id="UP000217289"/>
    </source>
</evidence>
<protein>
    <submittedName>
        <fullName evidence="2">Uncharacterized protein</fullName>
    </submittedName>
</protein>